<dbReference type="PANTHER" id="PTHR43738:SF1">
    <property type="entry name" value="HEMIN TRANSPORT SYSTEM PERMEASE PROTEIN HRTB-RELATED"/>
    <property type="match status" value="1"/>
</dbReference>
<evidence type="ECO:0000256" key="11">
    <source>
        <dbReference type="SAM" id="Phobius"/>
    </source>
</evidence>
<comment type="function">
    <text evidence="10">Part of the ABC transporter complex hrt involved in hemin import. Responsible for the translocation of the substrate across the membrane.</text>
</comment>
<keyword evidence="7 11" id="KW-0812">Transmembrane</keyword>
<keyword evidence="6" id="KW-1003">Cell membrane</keyword>
<keyword evidence="8 11" id="KW-1133">Transmembrane helix</keyword>
<evidence type="ECO:0000256" key="9">
    <source>
        <dbReference type="ARBA" id="ARBA00023136"/>
    </source>
</evidence>
<dbReference type="STRING" id="872970.SAMN04488134_108127"/>
<accession>A0A1H8QDM6</accession>
<protein>
    <recommendedName>
        <fullName evidence="4">Putative hemin transport system permease protein HrtB</fullName>
    </recommendedName>
</protein>
<dbReference type="InterPro" id="IPR051125">
    <property type="entry name" value="ABC-4/HrtB_transporter"/>
</dbReference>
<reference evidence="13 14" key="1">
    <citation type="submission" date="2016-10" db="EMBL/GenBank/DDBJ databases">
        <authorList>
            <person name="de Groot N.N."/>
        </authorList>
    </citation>
    <scope>NUCLEOTIDE SEQUENCE [LARGE SCALE GENOMIC DNA]</scope>
    <source>
        <strain evidence="13 14">CGMCC 1.10434</strain>
    </source>
</reference>
<evidence type="ECO:0000256" key="10">
    <source>
        <dbReference type="ARBA" id="ARBA00024973"/>
    </source>
</evidence>
<dbReference type="PANTHER" id="PTHR43738">
    <property type="entry name" value="ABC TRANSPORTER, MEMBRANE PROTEIN"/>
    <property type="match status" value="1"/>
</dbReference>
<feature type="transmembrane region" description="Helical" evidence="11">
    <location>
        <begin position="331"/>
        <end position="351"/>
    </location>
</feature>
<evidence type="ECO:0000256" key="2">
    <source>
        <dbReference type="ARBA" id="ARBA00008697"/>
    </source>
</evidence>
<evidence type="ECO:0000313" key="14">
    <source>
        <dbReference type="Proteomes" id="UP000199300"/>
    </source>
</evidence>
<dbReference type="EMBL" id="FODJ01000008">
    <property type="protein sequence ID" value="SEO52156.1"/>
    <property type="molecule type" value="Genomic_DNA"/>
</dbReference>
<dbReference type="OrthoDB" id="384327at2"/>
<dbReference type="RefSeq" id="WP_091498479.1">
    <property type="nucleotide sequence ID" value="NZ_FODJ01000008.1"/>
</dbReference>
<keyword evidence="9 11" id="KW-0472">Membrane</keyword>
<keyword evidence="14" id="KW-1185">Reference proteome</keyword>
<proteinExistence type="inferred from homology"/>
<evidence type="ECO:0000256" key="6">
    <source>
        <dbReference type="ARBA" id="ARBA00022475"/>
    </source>
</evidence>
<dbReference type="GO" id="GO:0005886">
    <property type="term" value="C:plasma membrane"/>
    <property type="evidence" value="ECO:0007669"/>
    <property type="project" value="UniProtKB-SubCell"/>
</dbReference>
<dbReference type="AlphaFoldDB" id="A0A1H8QDM6"/>
<sequence>MFALAIKEIRFFKLKYSLIGFILFLLASLVFIVSGLAGGLSLNNVAMLENSHANHFFLSEDAENRLDQSGYIVDDLLEALPREGGWEPFLIQNYRLDADSSETKLAVTMMPVDPNSFLYPGVIEGTDLSDSEAIEIVVDQSMKVDGVTIGDTLYEEDNDLSFEVIGFTEGQTYRHAPVAYLAETAFYSLELTPHTVANAIVIETEETVLQAAITGAFDEGVWVGKADVIDGVPGHSSEQMSLNMMIFFLIVIAVFVLAAFFYILTIQKLNQFGVLKALGASNQFLIGATLLQVLTLTTVSLILAIGFTYFITTILPEGMPFDFNSGLLVQYSVTMLAVSLIGALLSAIKIVKIDPQQAIGRVE</sequence>
<evidence type="ECO:0000256" key="1">
    <source>
        <dbReference type="ARBA" id="ARBA00004651"/>
    </source>
</evidence>
<keyword evidence="5" id="KW-0813">Transport</keyword>
<comment type="subcellular location">
    <subcellularLocation>
        <location evidence="1">Cell membrane</location>
        <topology evidence="1">Multi-pass membrane protein</topology>
    </subcellularLocation>
</comment>
<comment type="subunit">
    <text evidence="3">The complex is composed of two ATP-binding proteins (HrtA), two transmembrane proteins (HrtB) and a solute-binding protein.</text>
</comment>
<evidence type="ECO:0000256" key="7">
    <source>
        <dbReference type="ARBA" id="ARBA00022692"/>
    </source>
</evidence>
<evidence type="ECO:0000256" key="8">
    <source>
        <dbReference type="ARBA" id="ARBA00022989"/>
    </source>
</evidence>
<evidence type="ECO:0000256" key="3">
    <source>
        <dbReference type="ARBA" id="ARBA00011131"/>
    </source>
</evidence>
<dbReference type="Proteomes" id="UP000199300">
    <property type="component" value="Unassembled WGS sequence"/>
</dbReference>
<feature type="transmembrane region" description="Helical" evidence="11">
    <location>
        <begin position="244"/>
        <end position="264"/>
    </location>
</feature>
<dbReference type="InterPro" id="IPR003838">
    <property type="entry name" value="ABC3_permease_C"/>
</dbReference>
<evidence type="ECO:0000256" key="5">
    <source>
        <dbReference type="ARBA" id="ARBA00022448"/>
    </source>
</evidence>
<comment type="similarity">
    <text evidence="2">Belongs to the ABC-4 integral membrane protein family. HrtB subfamily.</text>
</comment>
<gene>
    <name evidence="13" type="ORF">SAMN04488134_108127</name>
</gene>
<organism evidence="13 14">
    <name type="scientific">Amphibacillus marinus</name>
    <dbReference type="NCBI Taxonomy" id="872970"/>
    <lineage>
        <taxon>Bacteria</taxon>
        <taxon>Bacillati</taxon>
        <taxon>Bacillota</taxon>
        <taxon>Bacilli</taxon>
        <taxon>Bacillales</taxon>
        <taxon>Bacillaceae</taxon>
        <taxon>Amphibacillus</taxon>
    </lineage>
</organism>
<evidence type="ECO:0000313" key="13">
    <source>
        <dbReference type="EMBL" id="SEO52156.1"/>
    </source>
</evidence>
<evidence type="ECO:0000256" key="4">
    <source>
        <dbReference type="ARBA" id="ARBA00016962"/>
    </source>
</evidence>
<name>A0A1H8QDM6_9BACI</name>
<evidence type="ECO:0000259" key="12">
    <source>
        <dbReference type="Pfam" id="PF02687"/>
    </source>
</evidence>
<feature type="transmembrane region" description="Helical" evidence="11">
    <location>
        <begin position="284"/>
        <end position="311"/>
    </location>
</feature>
<dbReference type="Pfam" id="PF02687">
    <property type="entry name" value="FtsX"/>
    <property type="match status" value="1"/>
</dbReference>
<feature type="domain" description="ABC3 transporter permease C-terminal" evidence="12">
    <location>
        <begin position="244"/>
        <end position="355"/>
    </location>
</feature>